<proteinExistence type="predicted"/>
<dbReference type="Proteomes" id="UP000499080">
    <property type="component" value="Unassembled WGS sequence"/>
</dbReference>
<feature type="region of interest" description="Disordered" evidence="1">
    <location>
        <begin position="1"/>
        <end position="22"/>
    </location>
</feature>
<organism evidence="2 3">
    <name type="scientific">Araneus ventricosus</name>
    <name type="common">Orbweaver spider</name>
    <name type="synonym">Epeira ventricosa</name>
    <dbReference type="NCBI Taxonomy" id="182803"/>
    <lineage>
        <taxon>Eukaryota</taxon>
        <taxon>Metazoa</taxon>
        <taxon>Ecdysozoa</taxon>
        <taxon>Arthropoda</taxon>
        <taxon>Chelicerata</taxon>
        <taxon>Arachnida</taxon>
        <taxon>Araneae</taxon>
        <taxon>Araneomorphae</taxon>
        <taxon>Entelegynae</taxon>
        <taxon>Araneoidea</taxon>
        <taxon>Araneidae</taxon>
        <taxon>Araneus</taxon>
    </lineage>
</organism>
<dbReference type="EMBL" id="BGPR01043406">
    <property type="protein sequence ID" value="GBO19991.1"/>
    <property type="molecule type" value="Genomic_DNA"/>
</dbReference>
<evidence type="ECO:0000313" key="2">
    <source>
        <dbReference type="EMBL" id="GBO19991.1"/>
    </source>
</evidence>
<protein>
    <submittedName>
        <fullName evidence="2">Uncharacterized protein</fullName>
    </submittedName>
</protein>
<sequence length="87" mass="9451">MTRTTPSGTPLSQNFHATPTGGRLTTTYDLVHGPPYTADLQWNQILRPGALRPPKAETLPLGHHDPTLLSQIHEARLVIKGKSGICC</sequence>
<name>A0A4Y2V622_ARAVE</name>
<accession>A0A4Y2V622</accession>
<evidence type="ECO:0000313" key="3">
    <source>
        <dbReference type="Proteomes" id="UP000499080"/>
    </source>
</evidence>
<dbReference type="AlphaFoldDB" id="A0A4Y2V622"/>
<gene>
    <name evidence="2" type="ORF">AVEN_82915_1</name>
</gene>
<reference evidence="2 3" key="1">
    <citation type="journal article" date="2019" name="Sci. Rep.">
        <title>Orb-weaving spider Araneus ventricosus genome elucidates the spidroin gene catalogue.</title>
        <authorList>
            <person name="Kono N."/>
            <person name="Nakamura H."/>
            <person name="Ohtoshi R."/>
            <person name="Moran D.A.P."/>
            <person name="Shinohara A."/>
            <person name="Yoshida Y."/>
            <person name="Fujiwara M."/>
            <person name="Mori M."/>
            <person name="Tomita M."/>
            <person name="Arakawa K."/>
        </authorList>
    </citation>
    <scope>NUCLEOTIDE SEQUENCE [LARGE SCALE GENOMIC DNA]</scope>
</reference>
<comment type="caution">
    <text evidence="2">The sequence shown here is derived from an EMBL/GenBank/DDBJ whole genome shotgun (WGS) entry which is preliminary data.</text>
</comment>
<keyword evidence="3" id="KW-1185">Reference proteome</keyword>
<evidence type="ECO:0000256" key="1">
    <source>
        <dbReference type="SAM" id="MobiDB-lite"/>
    </source>
</evidence>